<dbReference type="EMBL" id="BRXR01000001">
    <property type="protein sequence ID" value="GLC30702.1"/>
    <property type="molecule type" value="Genomic_DNA"/>
</dbReference>
<keyword evidence="2" id="KW-1185">Reference proteome</keyword>
<comment type="caution">
    <text evidence="1">The sequence shown here is derived from an EMBL/GenBank/DDBJ whole genome shotgun (WGS) entry which is preliminary data.</text>
</comment>
<accession>A0ABQ5N635</accession>
<dbReference type="Proteomes" id="UP001208567">
    <property type="component" value="Unassembled WGS sequence"/>
</dbReference>
<sequence>MNKDCLRCKTKMEEAYQVDFPSLIIQRKESGLKGAFAKTSEVNAWVCPNCGYVELNACNPEIFK</sequence>
<protein>
    <recommendedName>
        <fullName evidence="3">Nucleic acid-binding protein</fullName>
    </recommendedName>
</protein>
<dbReference type="RefSeq" id="WP_264849981.1">
    <property type="nucleotide sequence ID" value="NZ_BRXR01000001.1"/>
</dbReference>
<organism evidence="1 2">
    <name type="scientific">Clostridium omnivorum</name>
    <dbReference type="NCBI Taxonomy" id="1604902"/>
    <lineage>
        <taxon>Bacteria</taxon>
        <taxon>Bacillati</taxon>
        <taxon>Bacillota</taxon>
        <taxon>Clostridia</taxon>
        <taxon>Eubacteriales</taxon>
        <taxon>Clostridiaceae</taxon>
        <taxon>Clostridium</taxon>
    </lineage>
</organism>
<evidence type="ECO:0000313" key="2">
    <source>
        <dbReference type="Proteomes" id="UP001208567"/>
    </source>
</evidence>
<evidence type="ECO:0008006" key="3">
    <source>
        <dbReference type="Google" id="ProtNLM"/>
    </source>
</evidence>
<name>A0ABQ5N635_9CLOT</name>
<evidence type="ECO:0000313" key="1">
    <source>
        <dbReference type="EMBL" id="GLC30702.1"/>
    </source>
</evidence>
<proteinExistence type="predicted"/>
<reference evidence="1 2" key="1">
    <citation type="journal article" date="2024" name="Int. J. Syst. Evol. Microbiol.">
        <title>Clostridium omnivorum sp. nov., isolated from anoxic soil under the treatment of reductive soil disinfestation.</title>
        <authorList>
            <person name="Ueki A."/>
            <person name="Tonouchi A."/>
            <person name="Kaku N."/>
            <person name="Honma S."/>
            <person name="Ueki K."/>
        </authorList>
    </citation>
    <scope>NUCLEOTIDE SEQUENCE [LARGE SCALE GENOMIC DNA]</scope>
    <source>
        <strain evidence="1 2">E14</strain>
    </source>
</reference>
<gene>
    <name evidence="1" type="ORF">bsdE14_21120</name>
</gene>